<evidence type="ECO:0000313" key="6">
    <source>
        <dbReference type="EMBL" id="TNC50258.1"/>
    </source>
</evidence>
<evidence type="ECO:0000313" key="5">
    <source>
        <dbReference type="EMBL" id="TNC47568.1"/>
    </source>
</evidence>
<evidence type="ECO:0000256" key="2">
    <source>
        <dbReference type="ARBA" id="ARBA00022741"/>
    </source>
</evidence>
<dbReference type="EMBL" id="VDFR01000018">
    <property type="protein sequence ID" value="TNC50258.1"/>
    <property type="molecule type" value="Genomic_DNA"/>
</dbReference>
<proteinExistence type="inferred from homology"/>
<keyword evidence="2" id="KW-0547">Nucleotide-binding</keyword>
<dbReference type="InterPro" id="IPR014729">
    <property type="entry name" value="Rossmann-like_a/b/a_fold"/>
</dbReference>
<dbReference type="PRINTS" id="PR01438">
    <property type="entry name" value="UNVRSLSTRESS"/>
</dbReference>
<comment type="caution">
    <text evidence="6">The sequence shown here is derived from an EMBL/GenBank/DDBJ whole genome shotgun (WGS) entry which is preliminary data.</text>
</comment>
<dbReference type="RefSeq" id="WP_139088078.1">
    <property type="nucleotide sequence ID" value="NZ_VDFR01000018.1"/>
</dbReference>
<dbReference type="OrthoDB" id="5143389at2"/>
<gene>
    <name evidence="6" type="ORF">FHE65_04065</name>
    <name evidence="5" type="ORF">FHE65_09695</name>
</gene>
<feature type="domain" description="UspA" evidence="4">
    <location>
        <begin position="151"/>
        <end position="286"/>
    </location>
</feature>
<accession>A0A5C4MXC3</accession>
<dbReference type="AlphaFoldDB" id="A0A5C4MXC3"/>
<organism evidence="6 7">
    <name type="scientific">Mumia zhuanghuii</name>
    <dbReference type="NCBI Taxonomy" id="2585211"/>
    <lineage>
        <taxon>Bacteria</taxon>
        <taxon>Bacillati</taxon>
        <taxon>Actinomycetota</taxon>
        <taxon>Actinomycetes</taxon>
        <taxon>Propionibacteriales</taxon>
        <taxon>Nocardioidaceae</taxon>
        <taxon>Mumia</taxon>
    </lineage>
</organism>
<dbReference type="Proteomes" id="UP000306740">
    <property type="component" value="Unassembled WGS sequence"/>
</dbReference>
<sequence>MTTTTAPVVVGVAASTVDDDNALRFAAGAAERRGAPLVLLHTYNPESPATHPLISKDVRRNVGQEILAEASDRLAAIPDTSVEVKTQLVEGRTVGVLLAASEGASLLVLRRQDLSSLERVFTGSIIMGVAARAACPVVSVPAGWDAGVTRGRVLVGLDDSSISPEALDVAFALAEERGAALTVLHAWRSPGFYSDVIFARTSEETWRKETREHLEKTLAPWSERHRGVTVDVRVEYERPATALARASSAGDVLVVGRRTRPLPRGLALGSVTRALVASARCPLIVAPHPGDEAPGEDGADG</sequence>
<dbReference type="EMBL" id="VDFR01000044">
    <property type="protein sequence ID" value="TNC47568.1"/>
    <property type="molecule type" value="Genomic_DNA"/>
</dbReference>
<feature type="domain" description="UspA" evidence="4">
    <location>
        <begin position="8"/>
        <end position="141"/>
    </location>
</feature>
<dbReference type="SUPFAM" id="SSF52402">
    <property type="entry name" value="Adenine nucleotide alpha hydrolases-like"/>
    <property type="match status" value="2"/>
</dbReference>
<dbReference type="InterPro" id="IPR006016">
    <property type="entry name" value="UspA"/>
</dbReference>
<evidence type="ECO:0000313" key="7">
    <source>
        <dbReference type="Proteomes" id="UP000306740"/>
    </source>
</evidence>
<protein>
    <submittedName>
        <fullName evidence="6">Universal stress protein</fullName>
    </submittedName>
</protein>
<keyword evidence="3" id="KW-0067">ATP-binding</keyword>
<evidence type="ECO:0000256" key="3">
    <source>
        <dbReference type="ARBA" id="ARBA00022840"/>
    </source>
</evidence>
<dbReference type="Gene3D" id="3.40.50.620">
    <property type="entry name" value="HUPs"/>
    <property type="match status" value="2"/>
</dbReference>
<comment type="similarity">
    <text evidence="1">Belongs to the universal stress protein A family.</text>
</comment>
<dbReference type="PANTHER" id="PTHR46268:SF27">
    <property type="entry name" value="UNIVERSAL STRESS PROTEIN RV2623"/>
    <property type="match status" value="1"/>
</dbReference>
<reference evidence="6 7" key="1">
    <citation type="submission" date="2019-05" db="EMBL/GenBank/DDBJ databases">
        <title>Mumia sp. nov., isolated from the intestinal contents of plateau pika (Ochotona curzoniae) in the Qinghai-Tibet plateau of China.</title>
        <authorList>
            <person name="Tian Z."/>
        </authorList>
    </citation>
    <scope>NUCLEOTIDE SEQUENCE [LARGE SCALE GENOMIC DNA]</scope>
    <source>
        <strain evidence="7">527</strain>
        <strain evidence="6">Z527</strain>
    </source>
</reference>
<dbReference type="Pfam" id="PF00582">
    <property type="entry name" value="Usp"/>
    <property type="match status" value="2"/>
</dbReference>
<dbReference type="PANTHER" id="PTHR46268">
    <property type="entry name" value="STRESS RESPONSE PROTEIN NHAX"/>
    <property type="match status" value="1"/>
</dbReference>
<name>A0A5C4MXC3_9ACTN</name>
<dbReference type="InterPro" id="IPR006015">
    <property type="entry name" value="Universal_stress_UspA"/>
</dbReference>
<evidence type="ECO:0000256" key="1">
    <source>
        <dbReference type="ARBA" id="ARBA00008791"/>
    </source>
</evidence>
<evidence type="ECO:0000259" key="4">
    <source>
        <dbReference type="Pfam" id="PF00582"/>
    </source>
</evidence>
<dbReference type="GO" id="GO:0005524">
    <property type="term" value="F:ATP binding"/>
    <property type="evidence" value="ECO:0007669"/>
    <property type="project" value="UniProtKB-KW"/>
</dbReference>